<dbReference type="AlphaFoldDB" id="A0A3R9QEQ6"/>
<reference evidence="1 2" key="1">
    <citation type="submission" date="2018-10" db="EMBL/GenBank/DDBJ databases">
        <title>Draft genome sequence of Bacillus salarius IM0101, isolated from a hypersaline soil in Inner Mongolia, China.</title>
        <authorList>
            <person name="Yamprayoonswat W."/>
            <person name="Boonvisut S."/>
            <person name="Jumpathong W."/>
            <person name="Sittihan S."/>
            <person name="Ruangsuj P."/>
            <person name="Wanthongcharoen S."/>
            <person name="Thongpramul N."/>
            <person name="Pimmason S."/>
            <person name="Yu B."/>
            <person name="Yasawong M."/>
        </authorList>
    </citation>
    <scope>NUCLEOTIDE SEQUENCE [LARGE SCALE GENOMIC DNA]</scope>
    <source>
        <strain evidence="1 2">IM0101</strain>
    </source>
</reference>
<evidence type="ECO:0000313" key="1">
    <source>
        <dbReference type="EMBL" id="RSL28954.1"/>
    </source>
</evidence>
<proteinExistence type="predicted"/>
<sequence length="61" mass="6664">MTENANGVKIMKTGDTVIIQEGEHVAIGVIRDTYNHGKAIKLQGFNDKDFDVANCTLVSNK</sequence>
<organism evidence="1 2">
    <name type="scientific">Salibacterium salarium</name>
    <dbReference type="NCBI Taxonomy" id="284579"/>
    <lineage>
        <taxon>Bacteria</taxon>
        <taxon>Bacillati</taxon>
        <taxon>Bacillota</taxon>
        <taxon>Bacilli</taxon>
        <taxon>Bacillales</taxon>
        <taxon>Bacillaceae</taxon>
    </lineage>
</organism>
<evidence type="ECO:0000313" key="2">
    <source>
        <dbReference type="Proteomes" id="UP000275076"/>
    </source>
</evidence>
<dbReference type="Proteomes" id="UP000275076">
    <property type="component" value="Unassembled WGS sequence"/>
</dbReference>
<protein>
    <submittedName>
        <fullName evidence="1">Uncharacterized protein</fullName>
    </submittedName>
</protein>
<dbReference type="EMBL" id="RBVX01000113">
    <property type="protein sequence ID" value="RSL28954.1"/>
    <property type="molecule type" value="Genomic_DNA"/>
</dbReference>
<comment type="caution">
    <text evidence="1">The sequence shown here is derived from an EMBL/GenBank/DDBJ whole genome shotgun (WGS) entry which is preliminary data.</text>
</comment>
<name>A0A3R9QEQ6_9BACI</name>
<dbReference type="RefSeq" id="WP_125563432.1">
    <property type="nucleotide sequence ID" value="NZ_RBVX01000113.1"/>
</dbReference>
<keyword evidence="2" id="KW-1185">Reference proteome</keyword>
<gene>
    <name evidence="1" type="ORF">D7Z54_33805</name>
</gene>
<accession>A0A3R9QEQ6</accession>